<dbReference type="PANTHER" id="PTHR43544:SF2">
    <property type="entry name" value="OXIDOREDUCTASE"/>
    <property type="match status" value="1"/>
</dbReference>
<dbReference type="EMBL" id="JAENHP010000013">
    <property type="protein sequence ID" value="MBM2620040.1"/>
    <property type="molecule type" value="Genomic_DNA"/>
</dbReference>
<dbReference type="InterPro" id="IPR051468">
    <property type="entry name" value="Fungal_SecMetab_SDRs"/>
</dbReference>
<reference evidence="1 2" key="1">
    <citation type="submission" date="2021-01" db="EMBL/GenBank/DDBJ databases">
        <title>Actinoplanes sp. nov. LDG1-06 isolated from lichen.</title>
        <authorList>
            <person name="Saeng-In P."/>
            <person name="Phongsopitanun W."/>
            <person name="Kanchanasin P."/>
            <person name="Yuki M."/>
            <person name="Kudo T."/>
            <person name="Ohkuma M."/>
            <person name="Tanasupawat S."/>
        </authorList>
    </citation>
    <scope>NUCLEOTIDE SEQUENCE [LARGE SCALE GENOMIC DNA]</scope>
    <source>
        <strain evidence="1 2">LDG1-06</strain>
    </source>
</reference>
<evidence type="ECO:0000313" key="1">
    <source>
        <dbReference type="EMBL" id="MBM2620040.1"/>
    </source>
</evidence>
<dbReference type="InterPro" id="IPR002347">
    <property type="entry name" value="SDR_fam"/>
</dbReference>
<dbReference type="InterPro" id="IPR036291">
    <property type="entry name" value="NAD(P)-bd_dom_sf"/>
</dbReference>
<evidence type="ECO:0000313" key="2">
    <source>
        <dbReference type="Proteomes" id="UP000632138"/>
    </source>
</evidence>
<organism evidence="1 2">
    <name type="scientific">Paractinoplanes ovalisporus</name>
    <dbReference type="NCBI Taxonomy" id="2810368"/>
    <lineage>
        <taxon>Bacteria</taxon>
        <taxon>Bacillati</taxon>
        <taxon>Actinomycetota</taxon>
        <taxon>Actinomycetes</taxon>
        <taxon>Micromonosporales</taxon>
        <taxon>Micromonosporaceae</taxon>
        <taxon>Paractinoplanes</taxon>
    </lineage>
</organism>
<gene>
    <name evidence="1" type="ORF">JIG36_31455</name>
</gene>
<accession>A0ABS2AJL3</accession>
<dbReference type="PANTHER" id="PTHR43544">
    <property type="entry name" value="SHORT-CHAIN DEHYDROGENASE/REDUCTASE"/>
    <property type="match status" value="1"/>
</dbReference>
<dbReference type="Proteomes" id="UP000632138">
    <property type="component" value="Unassembled WGS sequence"/>
</dbReference>
<keyword evidence="2" id="KW-1185">Reference proteome</keyword>
<dbReference type="Pfam" id="PF00106">
    <property type="entry name" value="adh_short"/>
    <property type="match status" value="1"/>
</dbReference>
<comment type="caution">
    <text evidence="1">The sequence shown here is derived from an EMBL/GenBank/DDBJ whole genome shotgun (WGS) entry which is preliminary data.</text>
</comment>
<name>A0ABS2AJL3_9ACTN</name>
<dbReference type="SUPFAM" id="SSF51735">
    <property type="entry name" value="NAD(P)-binding Rossmann-fold domains"/>
    <property type="match status" value="1"/>
</dbReference>
<dbReference type="Gene3D" id="3.40.50.720">
    <property type="entry name" value="NAD(P)-binding Rossmann-like Domain"/>
    <property type="match status" value="2"/>
</dbReference>
<sequence length="530" mass="56355">MLAPGAEPPEAPRCGGCAASGIGRPAFRVRGRAAAHVPDVQALFAYGGWNVLDGDEVEAALRVLGEVRALPVDDPVRMRVQRAVDGLLKDAQKQRRADRRRRTAAGDRAVVAATATGDLGRPEGVPVVGGDPGVTRRDRRCYVCRARYRVVDAFYHALCPDCAGVHRQHRDARTDLTGRRAVVTGGRVKIGYQVALKLLRDGAAVTVVTRFPADASRRFAREADSAEWISSLRVIGADLRDPRQVLDLAERVAAGGRLDILVNNAAQTVRRPDWAYQPLVAAELPAAKDQLAGEAAKDQLAGEAAKDQLAGELAKDQPAGEAARGRRAVETVEGYRPGAAPPDWSAALELAAEAAHVTDATGALVVGGATNSWNARLGEIDPVELLEVQLVNVVAPFLLVDRLTRALTAPGTGLRYVVNVTGREGWFGAHGNPGPEKHPHTSVSKAALNMLTRAGAPGLAREGVHMCGVDTGWITDENPDELKARRAAEGWRPPLDVVDAAARIYAPIVAGEAGNPVHGVLLKNYVVVPW</sequence>
<protein>
    <submittedName>
        <fullName evidence="1">SDR family NAD(P)-dependent oxidoreductase</fullName>
    </submittedName>
</protein>
<proteinExistence type="predicted"/>